<accession>A0A7L0TVL4</accession>
<dbReference type="AlphaFoldDB" id="A0A7L0TVL4"/>
<dbReference type="Proteomes" id="UP000568556">
    <property type="component" value="Unassembled WGS sequence"/>
</dbReference>
<reference evidence="1 2" key="1">
    <citation type="submission" date="2019-09" db="EMBL/GenBank/DDBJ databases">
        <title>Bird 10,000 Genomes (B10K) Project - Family phase.</title>
        <authorList>
            <person name="Zhang G."/>
        </authorList>
    </citation>
    <scope>NUCLEOTIDE SEQUENCE [LARGE SCALE GENOMIC DNA]</scope>
    <source>
        <strain evidence="1">B10K-DU-008-62</strain>
        <tissue evidence="1">Mixed tissue sample</tissue>
    </source>
</reference>
<organism evidence="1 2">
    <name type="scientific">Chordeiles acutipennis</name>
    <name type="common">Lesser nighthawk</name>
    <name type="synonym">Caprimulgus acutipennis</name>
    <dbReference type="NCBI Taxonomy" id="118183"/>
    <lineage>
        <taxon>Eukaryota</taxon>
        <taxon>Metazoa</taxon>
        <taxon>Chordata</taxon>
        <taxon>Craniata</taxon>
        <taxon>Vertebrata</taxon>
        <taxon>Euteleostomi</taxon>
        <taxon>Archelosauria</taxon>
        <taxon>Archosauria</taxon>
        <taxon>Dinosauria</taxon>
        <taxon>Saurischia</taxon>
        <taxon>Theropoda</taxon>
        <taxon>Coelurosauria</taxon>
        <taxon>Aves</taxon>
        <taxon>Neognathae</taxon>
        <taxon>Neoaves</taxon>
        <taxon>Strisores</taxon>
        <taxon>Caprimulgiformes</taxon>
        <taxon>Caprimulgidae</taxon>
        <taxon>Chordeilinae</taxon>
        <taxon>Chordeiles</taxon>
    </lineage>
</organism>
<evidence type="ECO:0000313" key="1">
    <source>
        <dbReference type="EMBL" id="NXL58764.1"/>
    </source>
</evidence>
<gene>
    <name evidence="1" type="primary">Itpripl1_0</name>
    <name evidence="1" type="ORF">CHOACU_R14958</name>
</gene>
<feature type="non-terminal residue" evidence="1">
    <location>
        <position position="1"/>
    </location>
</feature>
<protein>
    <submittedName>
        <fullName evidence="1">IPIL1 protein</fullName>
    </submittedName>
</protein>
<comment type="caution">
    <text evidence="1">The sequence shown here is derived from an EMBL/GenBank/DDBJ whole genome shotgun (WGS) entry which is preliminary data.</text>
</comment>
<feature type="non-terminal residue" evidence="1">
    <location>
        <position position="147"/>
    </location>
</feature>
<name>A0A7L0TVL4_CHOAC</name>
<dbReference type="OrthoDB" id="9390510at2759"/>
<sequence>GWSIQENSITYHVLVILRPPPGHSFHLEQDATGQLAARLSSVKVLLECTCSKKQLLGESLCFVHHPDDKLPTDQRSYLLCTLCTCSYLDLAKITSWVQVLVRSAWPLLPESHHCQLTVLPSSHSCKFLLRSTSKMSIVTEMVFTTTE</sequence>
<dbReference type="EMBL" id="VXAQ01000164">
    <property type="protein sequence ID" value="NXL58764.1"/>
    <property type="molecule type" value="Genomic_DNA"/>
</dbReference>
<keyword evidence="2" id="KW-1185">Reference proteome</keyword>
<evidence type="ECO:0000313" key="2">
    <source>
        <dbReference type="Proteomes" id="UP000568556"/>
    </source>
</evidence>
<proteinExistence type="predicted"/>